<dbReference type="InterPro" id="IPR021757">
    <property type="entry name" value="Ribosomal_mL46_N"/>
</dbReference>
<comment type="similarity">
    <text evidence="2">Belongs to the mitochondrion-specific ribosomal protein mL46 family.</text>
</comment>
<evidence type="ECO:0000256" key="2">
    <source>
        <dbReference type="ARBA" id="ARBA00009070"/>
    </source>
</evidence>
<dbReference type="InterPro" id="IPR033650">
    <property type="entry name" value="Ribosomal_mL46_NUDIX"/>
</dbReference>
<evidence type="ECO:0000256" key="4">
    <source>
        <dbReference type="ARBA" id="ARBA00022980"/>
    </source>
</evidence>
<dbReference type="PANTHER" id="PTHR13124">
    <property type="entry name" value="39S RIBOSOMAL PROTEIN L46, MITOCHONDRIAL PRECURSOR-RELATED"/>
    <property type="match status" value="1"/>
</dbReference>
<dbReference type="InParanoid" id="A0A3N4LAG5"/>
<proteinExistence type="inferred from homology"/>
<keyword evidence="10" id="KW-1185">Reference proteome</keyword>
<evidence type="ECO:0000256" key="3">
    <source>
        <dbReference type="ARBA" id="ARBA00022946"/>
    </source>
</evidence>
<gene>
    <name evidence="9" type="ORF">L211DRAFT_815444</name>
</gene>
<evidence type="ECO:0000256" key="6">
    <source>
        <dbReference type="ARBA" id="ARBA00023274"/>
    </source>
</evidence>
<dbReference type="STRING" id="1051890.A0A3N4LAG5"/>
<reference evidence="9 10" key="1">
    <citation type="journal article" date="2018" name="Nat. Ecol. Evol.">
        <title>Pezizomycetes genomes reveal the molecular basis of ectomycorrhizal truffle lifestyle.</title>
        <authorList>
            <person name="Murat C."/>
            <person name="Payen T."/>
            <person name="Noel B."/>
            <person name="Kuo A."/>
            <person name="Morin E."/>
            <person name="Chen J."/>
            <person name="Kohler A."/>
            <person name="Krizsan K."/>
            <person name="Balestrini R."/>
            <person name="Da Silva C."/>
            <person name="Montanini B."/>
            <person name="Hainaut M."/>
            <person name="Levati E."/>
            <person name="Barry K.W."/>
            <person name="Belfiori B."/>
            <person name="Cichocki N."/>
            <person name="Clum A."/>
            <person name="Dockter R.B."/>
            <person name="Fauchery L."/>
            <person name="Guy J."/>
            <person name="Iotti M."/>
            <person name="Le Tacon F."/>
            <person name="Lindquist E.A."/>
            <person name="Lipzen A."/>
            <person name="Malagnac F."/>
            <person name="Mello A."/>
            <person name="Molinier V."/>
            <person name="Miyauchi S."/>
            <person name="Poulain J."/>
            <person name="Riccioni C."/>
            <person name="Rubini A."/>
            <person name="Sitrit Y."/>
            <person name="Splivallo R."/>
            <person name="Traeger S."/>
            <person name="Wang M."/>
            <person name="Zifcakova L."/>
            <person name="Wipf D."/>
            <person name="Zambonelli A."/>
            <person name="Paolocci F."/>
            <person name="Nowrousian M."/>
            <person name="Ottonello S."/>
            <person name="Baldrian P."/>
            <person name="Spatafora J.W."/>
            <person name="Henrissat B."/>
            <person name="Nagy L.G."/>
            <person name="Aury J.M."/>
            <person name="Wincker P."/>
            <person name="Grigoriev I.V."/>
            <person name="Bonfante P."/>
            <person name="Martin F.M."/>
        </authorList>
    </citation>
    <scope>NUCLEOTIDE SEQUENCE [LARGE SCALE GENOMIC DNA]</scope>
    <source>
        <strain evidence="9 10">ATCC MYA-4762</strain>
    </source>
</reference>
<dbReference type="OrthoDB" id="414075at2759"/>
<dbReference type="EMBL" id="ML121626">
    <property type="protein sequence ID" value="RPB18469.1"/>
    <property type="molecule type" value="Genomic_DNA"/>
</dbReference>
<dbReference type="PANTHER" id="PTHR13124:SF12">
    <property type="entry name" value="LARGE RIBOSOMAL SUBUNIT PROTEIN ML46"/>
    <property type="match status" value="1"/>
</dbReference>
<dbReference type="FunFam" id="3.90.79.10:FF:000018">
    <property type="entry name" value="39S ribosomal protein L46, mitochondrial"/>
    <property type="match status" value="1"/>
</dbReference>
<dbReference type="GO" id="GO:0005743">
    <property type="term" value="C:mitochondrial inner membrane"/>
    <property type="evidence" value="ECO:0007669"/>
    <property type="project" value="UniProtKB-ARBA"/>
</dbReference>
<feature type="domain" description="Large ribosomal subunit protein mL46 N-terminal" evidence="8">
    <location>
        <begin position="75"/>
        <end position="207"/>
    </location>
</feature>
<keyword evidence="3" id="KW-0809">Transit peptide</keyword>
<dbReference type="CDD" id="cd04661">
    <property type="entry name" value="NUDIX_MRP_L46"/>
    <property type="match status" value="1"/>
</dbReference>
<organism evidence="9 10">
    <name type="scientific">Terfezia boudieri ATCC MYA-4762</name>
    <dbReference type="NCBI Taxonomy" id="1051890"/>
    <lineage>
        <taxon>Eukaryota</taxon>
        <taxon>Fungi</taxon>
        <taxon>Dikarya</taxon>
        <taxon>Ascomycota</taxon>
        <taxon>Pezizomycotina</taxon>
        <taxon>Pezizomycetes</taxon>
        <taxon>Pezizales</taxon>
        <taxon>Pezizaceae</taxon>
        <taxon>Terfezia</taxon>
    </lineage>
</organism>
<keyword evidence="4" id="KW-0689">Ribosomal protein</keyword>
<dbReference type="GO" id="GO:0005762">
    <property type="term" value="C:mitochondrial large ribosomal subunit"/>
    <property type="evidence" value="ECO:0007669"/>
    <property type="project" value="TreeGrafter"/>
</dbReference>
<dbReference type="InterPro" id="IPR040008">
    <property type="entry name" value="Ribosomal_mL46"/>
</dbReference>
<dbReference type="Pfam" id="PF11788">
    <property type="entry name" value="MRP-L46"/>
    <property type="match status" value="1"/>
</dbReference>
<dbReference type="Proteomes" id="UP000267821">
    <property type="component" value="Unassembled WGS sequence"/>
</dbReference>
<protein>
    <recommendedName>
        <fullName evidence="7">Large ribosomal subunit protein mL46</fullName>
    </recommendedName>
</protein>
<evidence type="ECO:0000256" key="5">
    <source>
        <dbReference type="ARBA" id="ARBA00023128"/>
    </source>
</evidence>
<dbReference type="InterPro" id="IPR015797">
    <property type="entry name" value="NUDIX_hydrolase-like_dom_sf"/>
</dbReference>
<comment type="subcellular location">
    <subcellularLocation>
        <location evidence="1">Mitochondrion</location>
    </subcellularLocation>
</comment>
<dbReference type="GO" id="GO:0003735">
    <property type="term" value="F:structural constituent of ribosome"/>
    <property type="evidence" value="ECO:0007669"/>
    <property type="project" value="InterPro"/>
</dbReference>
<evidence type="ECO:0000313" key="9">
    <source>
        <dbReference type="EMBL" id="RPB18469.1"/>
    </source>
</evidence>
<dbReference type="AlphaFoldDB" id="A0A3N4LAG5"/>
<evidence type="ECO:0000259" key="8">
    <source>
        <dbReference type="Pfam" id="PF11788"/>
    </source>
</evidence>
<dbReference type="Gene3D" id="3.90.79.10">
    <property type="entry name" value="Nucleoside Triphosphate Pyrophosphohydrolase"/>
    <property type="match status" value="1"/>
</dbReference>
<dbReference type="SUPFAM" id="SSF55811">
    <property type="entry name" value="Nudix"/>
    <property type="match status" value="1"/>
</dbReference>
<evidence type="ECO:0000256" key="7">
    <source>
        <dbReference type="ARBA" id="ARBA00035190"/>
    </source>
</evidence>
<accession>A0A3N4LAG5</accession>
<sequence>MSVGQRSTRQITLLGKSWRANSACRNCQEALQVSPKSQAISRQYSAAAAAAVEQPAIIDLAVHPVHPVTQPSNLYKLASSVVLSRPPVLTRDIPDFENAYYFYQRRLNERLALPFTRYFYFKKKSIAEAEYKKRQAQITDKYNPYKEGWKDELMVGDYRWKKEDFGYQEFMKTTVSGDEISETLEGDVAGEVKKSVNRPMPRTTDADLKNDTKSLNRKLSRTLYLLVKKPRKGHAWKFPQADLIGQENLKEAAMRALEESCGVNMNTWFVGNVPIGHYCYRFPSRGFTPTGDEANYLGKKVFFMKARIMAGQASLENSKRGLKDFQWLTREETEQITTQDYWHAIKDLLVAQ</sequence>
<evidence type="ECO:0000313" key="10">
    <source>
        <dbReference type="Proteomes" id="UP000267821"/>
    </source>
</evidence>
<evidence type="ECO:0000256" key="1">
    <source>
        <dbReference type="ARBA" id="ARBA00004173"/>
    </source>
</evidence>
<keyword evidence="5" id="KW-0496">Mitochondrion</keyword>
<keyword evidence="6" id="KW-0687">Ribonucleoprotein</keyword>
<name>A0A3N4LAG5_9PEZI</name>
<dbReference type="FunCoup" id="A0A3N4LAG5">
    <property type="interactions" value="438"/>
</dbReference>